<sequence>MHGGDGDWLGPLDEIEGLWSSGVVHGEGAAQAVGVLGLRLVSLRFPFCRSSTLLCVLAACAPVGWWRVCYSSAWHLVGEASCCPSQVAYDVFLHLSERLKVAAPSCVGSSALSQARAYLFLGAGVESSMAPAESELQQLPPCLLRSRHLFSSSLLGPIDTTQISRYVSTRSLRYEPAKQLIIAWVNGHFIVLWFSETEQGKAFIASIWSLVLVESWWLLVWNRNIPGLELSIRCSGRCVSSCIVAVSSVSVGFVPRASLVCSERRWETVSAGFVPRASLVAQSVVGRQSLLVLWFSETEQGKAFIASICSLVLVESWWLLVWNRNIPGLELSIRCSGRCVSSCIVAVSSVFAGFVLRISVVNLCWVHAESFLSVLRASLGDSLCWVRAESFLSGSERRRETVSTGFAPRVSLVY</sequence>
<reference evidence="1" key="1">
    <citation type="submission" date="2019-12" db="EMBL/GenBank/DDBJ databases">
        <title>Genome sequencing and annotation of Brassica cretica.</title>
        <authorList>
            <person name="Studholme D.J."/>
            <person name="Sarris P.F."/>
        </authorList>
    </citation>
    <scope>NUCLEOTIDE SEQUENCE</scope>
    <source>
        <strain evidence="1">PFS-102/07</strain>
        <tissue evidence="1">Leaf</tissue>
    </source>
</reference>
<accession>A0A8S9LYV3</accession>
<name>A0A8S9LYV3_BRACR</name>
<comment type="caution">
    <text evidence="1">The sequence shown here is derived from an EMBL/GenBank/DDBJ whole genome shotgun (WGS) entry which is preliminary data.</text>
</comment>
<dbReference type="EMBL" id="QGKY02000089">
    <property type="protein sequence ID" value="KAF2612944.1"/>
    <property type="molecule type" value="Genomic_DNA"/>
</dbReference>
<proteinExistence type="predicted"/>
<gene>
    <name evidence="1" type="ORF">F2Q70_00013639</name>
</gene>
<dbReference type="AlphaFoldDB" id="A0A8S9LYV3"/>
<evidence type="ECO:0000313" key="1">
    <source>
        <dbReference type="EMBL" id="KAF2612944.1"/>
    </source>
</evidence>
<organism evidence="1">
    <name type="scientific">Brassica cretica</name>
    <name type="common">Mustard</name>
    <dbReference type="NCBI Taxonomy" id="69181"/>
    <lineage>
        <taxon>Eukaryota</taxon>
        <taxon>Viridiplantae</taxon>
        <taxon>Streptophyta</taxon>
        <taxon>Embryophyta</taxon>
        <taxon>Tracheophyta</taxon>
        <taxon>Spermatophyta</taxon>
        <taxon>Magnoliopsida</taxon>
        <taxon>eudicotyledons</taxon>
        <taxon>Gunneridae</taxon>
        <taxon>Pentapetalae</taxon>
        <taxon>rosids</taxon>
        <taxon>malvids</taxon>
        <taxon>Brassicales</taxon>
        <taxon>Brassicaceae</taxon>
        <taxon>Brassiceae</taxon>
        <taxon>Brassica</taxon>
    </lineage>
</organism>
<protein>
    <submittedName>
        <fullName evidence="1">Uncharacterized protein</fullName>
    </submittedName>
</protein>